<keyword evidence="2" id="KW-1185">Reference proteome</keyword>
<dbReference type="RefSeq" id="WP_141613970.1">
    <property type="nucleotide sequence ID" value="NZ_CP041253.1"/>
</dbReference>
<gene>
    <name evidence="1" type="ORF">FKX85_06570</name>
</gene>
<evidence type="ECO:0000313" key="1">
    <source>
        <dbReference type="EMBL" id="QDH78716.1"/>
    </source>
</evidence>
<sequence length="308" mass="35405">MLSNLFDQGAGVWPGAEINLNNRKTIPSGLSAYWDLSYRRFMDDHIPGMFHSRLCDLFTALLESHYCFYLGLPKRKWKEDFPLADLVKVLSFITVKQMEKFPRCGKTSIGCLLETFRERGLYLIKRNMHMGKGEIQRFVRQRYRGLDFSFRGYNAGVFEYVIAGSGDGILEKEELLRFKVRKGAKLYPLMAFGKIVRASREMPDTTADTIFRTTPIAKLVGSWNKKATVVLAHHEEQLGFELAYLLRRLLDMHPLAHRAGGVERMQAVFILQKTTIQTAATVLAEELAKAKRELAEYGIFFMDRDDRS</sequence>
<reference evidence="1 2" key="1">
    <citation type="submission" date="2019-06" db="EMBL/GenBank/DDBJ databases">
        <title>Echinicola alkalisoli sp. nov. isolated from saline soil.</title>
        <authorList>
            <person name="Sun J.-Q."/>
            <person name="Xu L."/>
        </authorList>
    </citation>
    <scope>NUCLEOTIDE SEQUENCE [LARGE SCALE GENOMIC DNA]</scope>
    <source>
        <strain evidence="1 2">LN3S3</strain>
    </source>
</reference>
<accession>A0A514CFW2</accession>
<dbReference type="EMBL" id="CP041253">
    <property type="protein sequence ID" value="QDH78716.1"/>
    <property type="molecule type" value="Genomic_DNA"/>
</dbReference>
<dbReference type="AlphaFoldDB" id="A0A514CFW2"/>
<dbReference type="KEGG" id="echi:FKX85_06570"/>
<protein>
    <submittedName>
        <fullName evidence="1">Uncharacterized protein</fullName>
    </submittedName>
</protein>
<proteinExistence type="predicted"/>
<dbReference type="Proteomes" id="UP000316614">
    <property type="component" value="Chromosome"/>
</dbReference>
<organism evidence="1 2">
    <name type="scientific">Echinicola soli</name>
    <dbReference type="NCBI Taxonomy" id="2591634"/>
    <lineage>
        <taxon>Bacteria</taxon>
        <taxon>Pseudomonadati</taxon>
        <taxon>Bacteroidota</taxon>
        <taxon>Cytophagia</taxon>
        <taxon>Cytophagales</taxon>
        <taxon>Cyclobacteriaceae</taxon>
        <taxon>Echinicola</taxon>
    </lineage>
</organism>
<evidence type="ECO:0000313" key="2">
    <source>
        <dbReference type="Proteomes" id="UP000316614"/>
    </source>
</evidence>
<name>A0A514CFW2_9BACT</name>